<dbReference type="InterPro" id="IPR002625">
    <property type="entry name" value="Smr_dom"/>
</dbReference>
<dbReference type="InterPro" id="IPR046893">
    <property type="entry name" value="MSSS"/>
</dbReference>
<dbReference type="PANTHER" id="PTHR48466">
    <property type="entry name" value="OS10G0509000 PROTEIN-RELATED"/>
    <property type="match status" value="1"/>
</dbReference>
<evidence type="ECO:0000256" key="8">
    <source>
        <dbReference type="SAM" id="Coils"/>
    </source>
</evidence>
<dbReference type="Pfam" id="PF01713">
    <property type="entry name" value="Smr"/>
    <property type="match status" value="1"/>
</dbReference>
<dbReference type="GO" id="GO:0016887">
    <property type="term" value="F:ATP hydrolysis activity"/>
    <property type="evidence" value="ECO:0007669"/>
    <property type="project" value="InterPro"/>
</dbReference>
<comment type="function">
    <text evidence="7">Endonuclease that is involved in the suppression of homologous recombination and thus may have a key role in the control of bacterial genetic diversity.</text>
</comment>
<keyword evidence="8" id="KW-0175">Coiled coil</keyword>
<dbReference type="AlphaFoldDB" id="A0A7C3UQN7"/>
<dbReference type="GO" id="GO:0004519">
    <property type="term" value="F:endonuclease activity"/>
    <property type="evidence" value="ECO:0007669"/>
    <property type="project" value="UniProtKB-UniRule"/>
</dbReference>
<comment type="caution">
    <text evidence="10">The sequence shown here is derived from an EMBL/GenBank/DDBJ whole genome shotgun (WGS) entry which is preliminary data.</text>
</comment>
<evidence type="ECO:0000256" key="6">
    <source>
        <dbReference type="ARBA" id="ARBA00023125"/>
    </source>
</evidence>
<dbReference type="GO" id="GO:0030983">
    <property type="term" value="F:mismatched DNA binding"/>
    <property type="evidence" value="ECO:0007669"/>
    <property type="project" value="InterPro"/>
</dbReference>
<dbReference type="SUPFAM" id="SSF52540">
    <property type="entry name" value="P-loop containing nucleoside triphosphate hydrolases"/>
    <property type="match status" value="1"/>
</dbReference>
<dbReference type="PROSITE" id="PS50828">
    <property type="entry name" value="SMR"/>
    <property type="match status" value="1"/>
</dbReference>
<dbReference type="Gene3D" id="3.30.1370.110">
    <property type="match status" value="1"/>
</dbReference>
<evidence type="ECO:0000256" key="5">
    <source>
        <dbReference type="ARBA" id="ARBA00022884"/>
    </source>
</evidence>
<evidence type="ECO:0000256" key="2">
    <source>
        <dbReference type="ARBA" id="ARBA00022741"/>
    </source>
</evidence>
<dbReference type="InterPro" id="IPR027417">
    <property type="entry name" value="P-loop_NTPase"/>
</dbReference>
<dbReference type="InterPro" id="IPR007696">
    <property type="entry name" value="DNA_mismatch_repair_MutS_core"/>
</dbReference>
<comment type="subunit">
    <text evidence="7">Homodimer. Binds to stalled ribosomes, contacting rRNA.</text>
</comment>
<evidence type="ECO:0000259" key="9">
    <source>
        <dbReference type="PROSITE" id="PS50828"/>
    </source>
</evidence>
<dbReference type="SMART" id="SM00534">
    <property type="entry name" value="MUTSac"/>
    <property type="match status" value="1"/>
</dbReference>
<evidence type="ECO:0000256" key="7">
    <source>
        <dbReference type="HAMAP-Rule" id="MF_00092"/>
    </source>
</evidence>
<evidence type="ECO:0000256" key="3">
    <source>
        <dbReference type="ARBA" id="ARBA00022801"/>
    </source>
</evidence>
<dbReference type="GO" id="GO:0045910">
    <property type="term" value="P:negative regulation of DNA recombination"/>
    <property type="evidence" value="ECO:0007669"/>
    <property type="project" value="InterPro"/>
</dbReference>
<dbReference type="GO" id="GO:0140664">
    <property type="term" value="F:ATP-dependent DNA damage sensor activity"/>
    <property type="evidence" value="ECO:0007669"/>
    <property type="project" value="InterPro"/>
</dbReference>
<dbReference type="GO" id="GO:0005524">
    <property type="term" value="F:ATP binding"/>
    <property type="evidence" value="ECO:0007669"/>
    <property type="project" value="UniProtKB-UniRule"/>
</dbReference>
<comment type="function">
    <text evidence="7">Acts as a ribosome collision sensor, splitting the ribosome into its 2 subunits. Detects stalled/collided 70S ribosomes which it binds and splits by an ATP-hydrolysis driven conformational change. Acts upstream of the ribosome quality control system (RQC), a ribosome-associated complex that mediates the extraction of incompletely synthesized nascent chains from stalled ribosomes and their subsequent degradation. Probably generates substrates for RQC.</text>
</comment>
<feature type="binding site" evidence="7">
    <location>
        <begin position="324"/>
        <end position="331"/>
    </location>
    <ligand>
        <name>ATP</name>
        <dbReference type="ChEBI" id="CHEBI:30616"/>
    </ligand>
</feature>
<dbReference type="InterPro" id="IPR000432">
    <property type="entry name" value="DNA_mismatch_repair_MutS_C"/>
</dbReference>
<dbReference type="InterPro" id="IPR005747">
    <property type="entry name" value="MutS2"/>
</dbReference>
<dbReference type="GO" id="GO:0019843">
    <property type="term" value="F:rRNA binding"/>
    <property type="evidence" value="ECO:0007669"/>
    <property type="project" value="UniProtKB-UniRule"/>
</dbReference>
<dbReference type="PANTHER" id="PTHR48466:SF2">
    <property type="entry name" value="OS10G0509000 PROTEIN"/>
    <property type="match status" value="1"/>
</dbReference>
<dbReference type="Pfam" id="PF20297">
    <property type="entry name" value="MSSS"/>
    <property type="match status" value="1"/>
</dbReference>
<dbReference type="EMBL" id="DTMQ01000014">
    <property type="protein sequence ID" value="HGE98848.1"/>
    <property type="molecule type" value="Genomic_DNA"/>
</dbReference>
<evidence type="ECO:0000256" key="4">
    <source>
        <dbReference type="ARBA" id="ARBA00022840"/>
    </source>
</evidence>
<dbReference type="InterPro" id="IPR036187">
    <property type="entry name" value="DNA_mismatch_repair_MutS_sf"/>
</dbReference>
<keyword evidence="7" id="KW-0540">Nuclease</keyword>
<dbReference type="SMART" id="SM00533">
    <property type="entry name" value="MUTSd"/>
    <property type="match status" value="1"/>
</dbReference>
<dbReference type="GO" id="GO:0006298">
    <property type="term" value="P:mismatch repair"/>
    <property type="evidence" value="ECO:0007669"/>
    <property type="project" value="InterPro"/>
</dbReference>
<protein>
    <recommendedName>
        <fullName evidence="7">Endonuclease MutS2</fullName>
        <ecNumber evidence="7">3.1.-.-</ecNumber>
    </recommendedName>
    <alternativeName>
        <fullName evidence="7">Ribosome-associated protein quality control-upstream factor</fullName>
        <shortName evidence="7">RQC-upstream factor</shortName>
        <shortName evidence="7">RqcU</shortName>
        <ecNumber evidence="7">3.6.4.-</ecNumber>
    </alternativeName>
</protein>
<keyword evidence="5 7" id="KW-0694">RNA-binding</keyword>
<dbReference type="HAMAP" id="MF_00092">
    <property type="entry name" value="MutS2"/>
    <property type="match status" value="1"/>
</dbReference>
<feature type="coiled-coil region" evidence="8">
    <location>
        <begin position="509"/>
        <end position="629"/>
    </location>
</feature>
<dbReference type="PIRSF" id="PIRSF005814">
    <property type="entry name" value="MutS_YshD"/>
    <property type="match status" value="1"/>
</dbReference>
<organism evidence="10">
    <name type="scientific">candidate division WOR-3 bacterium</name>
    <dbReference type="NCBI Taxonomy" id="2052148"/>
    <lineage>
        <taxon>Bacteria</taxon>
        <taxon>Bacteria division WOR-3</taxon>
    </lineage>
</organism>
<comment type="similarity">
    <text evidence="7">Belongs to the DNA mismatch repair MutS family. MutS2 subfamily.</text>
</comment>
<dbReference type="NCBIfam" id="TIGR01069">
    <property type="entry name" value="mutS2"/>
    <property type="match status" value="1"/>
</dbReference>
<proteinExistence type="inferred from homology"/>
<feature type="coiled-coil region" evidence="8">
    <location>
        <begin position="215"/>
        <end position="242"/>
    </location>
</feature>
<dbReference type="SMART" id="SM00463">
    <property type="entry name" value="SMR"/>
    <property type="match status" value="1"/>
</dbReference>
<keyword evidence="3 7" id="KW-0378">Hydrolase</keyword>
<keyword evidence="4 7" id="KW-0067">ATP-binding</keyword>
<sequence>MRERDLFSLDFPRIREILASFTQTPLGREKALALMPFPNREEAEKEFSRLERLKDTSYSLSGIEDIRGILIPLKEGMTLSPQSLLTIRTTIASLMELRKIPDDLGLNGLKNLLSQGEELAKKIGAVIDDFGEIKLDSSPLLRGKIERQRNLRNLLIKRLEGIRKENPELFWQEEVTIRNGRYCLPLKSSKKGIFPGIVHDLSESEKTLFFEPLPLIDLGNQLVRLEREIEEEKRRILSELTNEVVGKREILLSLLDFAAIIDLLQAKISFARAFRGTRPIFTDNNSLEIIGARHPLLLLKGEENKEVVPLDLKMVDKKVLVVSGPNAGGKTCLLKTVGLISLLSQCGIFPPADWVMIPFFDNIFTDIGESESIEESLSAFTAHLLNIKEILENSSDKRSLILLDEIGGSTSPEEGGALACALIEALKERDGITIVTTHLTLVKFFAYNHPEIMQGGMEFKGRPTYRFLPGLFGKSSALEIAALLQFPERILKRAESFREEKFVSFSSKIKELEKEIGEYQRLNQRLKEKEKEIEEKGSLLEKRWREWEKEEKRLRREMIREKEIFLKESREKLTKVLTEFRRLQEKTFPDKKIEKKLMTRSEELLTELRAEIEKDREKLRRDRREAKVGDWVRILRFEKEGEVLEIDGEWAKVLVGRLPIKVLRKELEVMEGEGKNLPNQLRIDRETLPPFSPILNIRGEEKVFALEKVERFLEDALFYGCKEVKLLHGKGEGILRKAIWELLGKDKRISGFREGRPEEGGSGVTIVELK</sequence>
<accession>A0A7C3UQN7</accession>
<gene>
    <name evidence="7" type="primary">mutS2</name>
    <name evidence="7" type="synonym">rqcU</name>
    <name evidence="10" type="ORF">ENX07_02085</name>
</gene>
<feature type="domain" description="Smr" evidence="9">
    <location>
        <begin position="695"/>
        <end position="770"/>
    </location>
</feature>
<keyword evidence="7" id="KW-0255">Endonuclease</keyword>
<dbReference type="GO" id="GO:0072344">
    <property type="term" value="P:rescue of stalled ribosome"/>
    <property type="evidence" value="ECO:0007669"/>
    <property type="project" value="UniProtKB-UniRule"/>
</dbReference>
<evidence type="ECO:0000256" key="1">
    <source>
        <dbReference type="ARBA" id="ARBA00022730"/>
    </source>
</evidence>
<name>A0A7C3UQN7_UNCW3</name>
<evidence type="ECO:0000313" key="10">
    <source>
        <dbReference type="EMBL" id="HGE98848.1"/>
    </source>
</evidence>
<dbReference type="Gene3D" id="3.40.50.300">
    <property type="entry name" value="P-loop containing nucleotide triphosphate hydrolases"/>
    <property type="match status" value="1"/>
</dbReference>
<keyword evidence="6 7" id="KW-0238">DNA-binding</keyword>
<dbReference type="EC" id="3.1.-.-" evidence="7"/>
<dbReference type="EC" id="3.6.4.-" evidence="7"/>
<keyword evidence="1 7" id="KW-0699">rRNA-binding</keyword>
<dbReference type="GO" id="GO:0043023">
    <property type="term" value="F:ribosomal large subunit binding"/>
    <property type="evidence" value="ECO:0007669"/>
    <property type="project" value="UniProtKB-UniRule"/>
</dbReference>
<reference evidence="10" key="1">
    <citation type="journal article" date="2020" name="mSystems">
        <title>Genome- and Community-Level Interaction Insights into Carbon Utilization and Element Cycling Functions of Hydrothermarchaeota in Hydrothermal Sediment.</title>
        <authorList>
            <person name="Zhou Z."/>
            <person name="Liu Y."/>
            <person name="Xu W."/>
            <person name="Pan J."/>
            <person name="Luo Z.H."/>
            <person name="Li M."/>
        </authorList>
    </citation>
    <scope>NUCLEOTIDE SEQUENCE [LARGE SCALE GENOMIC DNA]</scope>
    <source>
        <strain evidence="10">SpSt-906</strain>
    </source>
</reference>
<dbReference type="SUPFAM" id="SSF48334">
    <property type="entry name" value="DNA repair protein MutS, domain III"/>
    <property type="match status" value="1"/>
</dbReference>
<dbReference type="InterPro" id="IPR045076">
    <property type="entry name" value="MutS"/>
</dbReference>
<dbReference type="Pfam" id="PF00488">
    <property type="entry name" value="MutS_V"/>
    <property type="match status" value="1"/>
</dbReference>
<dbReference type="InterPro" id="IPR036063">
    <property type="entry name" value="Smr_dom_sf"/>
</dbReference>
<keyword evidence="2 7" id="KW-0547">Nucleotide-binding</keyword>